<dbReference type="PANTHER" id="PTHR42790:SF19">
    <property type="entry name" value="KYNURENINE_ALPHA-AMINOADIPATE AMINOTRANSFERASE, MITOCHONDRIAL"/>
    <property type="match status" value="1"/>
</dbReference>
<dbReference type="Proteomes" id="UP000285875">
    <property type="component" value="Chromosome"/>
</dbReference>
<dbReference type="InterPro" id="IPR015422">
    <property type="entry name" value="PyrdxlP-dep_Trfase_small"/>
</dbReference>
<evidence type="ECO:0000313" key="6">
    <source>
        <dbReference type="EMBL" id="AZZ38563.1"/>
    </source>
</evidence>
<dbReference type="EMBL" id="CP025570">
    <property type="protein sequence ID" value="AZZ38563.1"/>
    <property type="molecule type" value="Genomic_DNA"/>
</dbReference>
<organism evidence="6 7">
    <name type="scientific">Acidipropionibacterium jensenii</name>
    <dbReference type="NCBI Taxonomy" id="1749"/>
    <lineage>
        <taxon>Bacteria</taxon>
        <taxon>Bacillati</taxon>
        <taxon>Actinomycetota</taxon>
        <taxon>Actinomycetes</taxon>
        <taxon>Propionibacteriales</taxon>
        <taxon>Propionibacteriaceae</taxon>
        <taxon>Acidipropionibacterium</taxon>
    </lineage>
</organism>
<comment type="cofactor">
    <cofactor evidence="1">
        <name>pyridoxal 5'-phosphate</name>
        <dbReference type="ChEBI" id="CHEBI:597326"/>
    </cofactor>
</comment>
<dbReference type="GO" id="GO:0030170">
    <property type="term" value="F:pyridoxal phosphate binding"/>
    <property type="evidence" value="ECO:0007669"/>
    <property type="project" value="InterPro"/>
</dbReference>
<dbReference type="InterPro" id="IPR015424">
    <property type="entry name" value="PyrdxlP-dep_Trfase"/>
</dbReference>
<dbReference type="InterPro" id="IPR004839">
    <property type="entry name" value="Aminotransferase_I/II_large"/>
</dbReference>
<evidence type="ECO:0000256" key="3">
    <source>
        <dbReference type="ARBA" id="ARBA00022679"/>
    </source>
</evidence>
<evidence type="ECO:0000256" key="2">
    <source>
        <dbReference type="ARBA" id="ARBA00022576"/>
    </source>
</evidence>
<dbReference type="GO" id="GO:1901605">
    <property type="term" value="P:alpha-amino acid metabolic process"/>
    <property type="evidence" value="ECO:0007669"/>
    <property type="project" value="TreeGrafter"/>
</dbReference>
<dbReference type="KEGG" id="aji:C0Z10_01010"/>
<dbReference type="AlphaFoldDB" id="A0A3T0RWF8"/>
<dbReference type="InterPro" id="IPR050859">
    <property type="entry name" value="Class-I_PLP-dep_aminotransf"/>
</dbReference>
<dbReference type="GO" id="GO:0008483">
    <property type="term" value="F:transaminase activity"/>
    <property type="evidence" value="ECO:0007669"/>
    <property type="project" value="UniProtKB-KW"/>
</dbReference>
<evidence type="ECO:0000259" key="5">
    <source>
        <dbReference type="Pfam" id="PF00155"/>
    </source>
</evidence>
<gene>
    <name evidence="6" type="ORF">C0Z10_01010</name>
</gene>
<name>A0A3T0RWF8_9ACTN</name>
<evidence type="ECO:0000256" key="1">
    <source>
        <dbReference type="ARBA" id="ARBA00001933"/>
    </source>
</evidence>
<protein>
    <submittedName>
        <fullName evidence="6">PLP-dependent aminotransferase family protein</fullName>
    </submittedName>
</protein>
<keyword evidence="2 6" id="KW-0032">Aminotransferase</keyword>
<sequence>MSADVASPALPLAGRASGLVGSIIDSSTSLLDSLDHPVINFAMGSPAASAIPTAELARISAELFTQGRVDLYGYAASEGDPGLLDAIMALMAECDPEDRPDPEGIVVTAGGMQGLDIAAKLFIDPGSLVVVESPTYTNGSAVALSYQARLLEIGTDAEGMDIDALEREVDRLGETPRVIYTVPTFQNPSGTTMSVPRRLRLIELARRWGSVIIEDDPYGLLAFDGSGVPSLRRLSGRDPLVFTVRTFSKILAPGLRVGWVDCDPSLKQLIISAKQAMDTCTNYPMQKLVQGYLEAGLMADHLADLREQYRVRKEAMQQGLSRYFGGRASWTDPAGGFFEWVTFDDPTVDCSEMFRTGLDAGVAFIPGAAFSPSGRFTNSMRLCFASQTVENIDLGLSRLAA</sequence>
<dbReference type="Gene3D" id="3.40.640.10">
    <property type="entry name" value="Type I PLP-dependent aspartate aminotransferase-like (Major domain)"/>
    <property type="match status" value="1"/>
</dbReference>
<feature type="domain" description="Aminotransferase class I/classII large" evidence="5">
    <location>
        <begin position="69"/>
        <end position="399"/>
    </location>
</feature>
<evidence type="ECO:0000313" key="7">
    <source>
        <dbReference type="Proteomes" id="UP000285875"/>
    </source>
</evidence>
<dbReference type="CDD" id="cd00609">
    <property type="entry name" value="AAT_like"/>
    <property type="match status" value="1"/>
</dbReference>
<evidence type="ECO:0000256" key="4">
    <source>
        <dbReference type="ARBA" id="ARBA00022898"/>
    </source>
</evidence>
<dbReference type="PANTHER" id="PTHR42790">
    <property type="entry name" value="AMINOTRANSFERASE"/>
    <property type="match status" value="1"/>
</dbReference>
<keyword evidence="4" id="KW-0663">Pyridoxal phosphate</keyword>
<accession>A0A3T0RWF8</accession>
<dbReference type="RefSeq" id="WP_097798168.1">
    <property type="nucleotide sequence ID" value="NZ_CP025570.1"/>
</dbReference>
<dbReference type="Pfam" id="PF00155">
    <property type="entry name" value="Aminotran_1_2"/>
    <property type="match status" value="1"/>
</dbReference>
<proteinExistence type="predicted"/>
<reference evidence="7" key="1">
    <citation type="submission" date="2017-12" db="EMBL/GenBank/DDBJ databases">
        <title>Whole genome sequencing of Acidipropionibacterium jensenii strains JS279 and JS280.</title>
        <authorList>
            <person name="Deptula P."/>
            <person name="Laine P."/>
            <person name="Smolander O.-P."/>
            <person name="Paulin L."/>
            <person name="Auvinen P."/>
            <person name="Varmanen P."/>
        </authorList>
    </citation>
    <scope>NUCLEOTIDE SEQUENCE [LARGE SCALE GENOMIC DNA]</scope>
    <source>
        <strain evidence="7">JS280</strain>
    </source>
</reference>
<dbReference type="SUPFAM" id="SSF53383">
    <property type="entry name" value="PLP-dependent transferases"/>
    <property type="match status" value="1"/>
</dbReference>
<dbReference type="Gene3D" id="3.90.1150.10">
    <property type="entry name" value="Aspartate Aminotransferase, domain 1"/>
    <property type="match status" value="1"/>
</dbReference>
<keyword evidence="3 6" id="KW-0808">Transferase</keyword>
<dbReference type="InterPro" id="IPR015421">
    <property type="entry name" value="PyrdxlP-dep_Trfase_major"/>
</dbReference>